<keyword evidence="2" id="KW-0547">Nucleotide-binding</keyword>
<sequence>MFNKIKILVIGPKQSGKTFLSNFIADATESTSGEYRSTKGVRILEFEVEGVDIGGNHTVNLEVELWDCSGDQRYEGCWPALQKGANGLIFVYNPDVTAHEKELESWYLHFSKQQGIKDQQCIVFAHSKSGNSGSSLVKLNGNLGRVSLVNTNFEEDSEGIKNAFKKFLSSVLSHVNDSRDQEELSIIE</sequence>
<evidence type="ECO:0000256" key="4">
    <source>
        <dbReference type="ARBA" id="ARBA00040799"/>
    </source>
</evidence>
<dbReference type="AlphaFoldDB" id="T2M5X3"/>
<organism evidence="6">
    <name type="scientific">Hydra vulgaris</name>
    <name type="common">Hydra</name>
    <name type="synonym">Hydra attenuata</name>
    <dbReference type="NCBI Taxonomy" id="6087"/>
    <lineage>
        <taxon>Eukaryota</taxon>
        <taxon>Metazoa</taxon>
        <taxon>Cnidaria</taxon>
        <taxon>Hydrozoa</taxon>
        <taxon>Hydroidolina</taxon>
        <taxon>Anthoathecata</taxon>
        <taxon>Aplanulata</taxon>
        <taxon>Hydridae</taxon>
        <taxon>Hydra</taxon>
    </lineage>
</organism>
<dbReference type="OMA" id="NERHDQE"/>
<protein>
    <recommendedName>
        <fullName evidence="4">Intraflagellar transport protein 22 homolog</fullName>
    </recommendedName>
    <alternativeName>
        <fullName evidence="5">Rab-like protein 5</fullName>
    </alternativeName>
</protein>
<evidence type="ECO:0000313" key="6">
    <source>
        <dbReference type="EMBL" id="CDG67315.1"/>
    </source>
</evidence>
<dbReference type="Pfam" id="PF08477">
    <property type="entry name" value="Roc"/>
    <property type="match status" value="1"/>
</dbReference>
<dbReference type="GO" id="GO:0005525">
    <property type="term" value="F:GTP binding"/>
    <property type="evidence" value="ECO:0007669"/>
    <property type="project" value="UniProtKB-KW"/>
</dbReference>
<name>T2M5X3_HYDVU</name>
<keyword evidence="3" id="KW-0342">GTP-binding</keyword>
<reference evidence="6" key="1">
    <citation type="journal article" date="2013" name="Genome Biol. Evol.">
        <title>Punctuated emergences of genetic and phenotypic innovations in eumetazoan, bilaterian, euteleostome, and hominidae ancestors.</title>
        <authorList>
            <person name="Wenger Y."/>
            <person name="Galliot B."/>
        </authorList>
    </citation>
    <scope>NUCLEOTIDE SEQUENCE</scope>
    <source>
        <tissue evidence="6">Whole animals</tissue>
    </source>
</reference>
<dbReference type="SUPFAM" id="SSF52540">
    <property type="entry name" value="P-loop containing nucleoside triphosphate hydrolases"/>
    <property type="match status" value="1"/>
</dbReference>
<dbReference type="OrthoDB" id="275177at2759"/>
<evidence type="ECO:0000256" key="1">
    <source>
        <dbReference type="ARBA" id="ARBA00006270"/>
    </source>
</evidence>
<evidence type="ECO:0000256" key="3">
    <source>
        <dbReference type="ARBA" id="ARBA00023134"/>
    </source>
</evidence>
<dbReference type="EMBL" id="HAAD01001083">
    <property type="protein sequence ID" value="CDG67315.1"/>
    <property type="molecule type" value="mRNA"/>
</dbReference>
<proteinExistence type="evidence at transcript level"/>
<evidence type="ECO:0000256" key="5">
    <source>
        <dbReference type="ARBA" id="ARBA00041562"/>
    </source>
</evidence>
<dbReference type="GO" id="GO:0005929">
    <property type="term" value="C:cilium"/>
    <property type="evidence" value="ECO:0007669"/>
    <property type="project" value="UniProtKB-ARBA"/>
</dbReference>
<gene>
    <name evidence="6" type="primary">RABL5</name>
</gene>
<evidence type="ECO:0000256" key="2">
    <source>
        <dbReference type="ARBA" id="ARBA00022741"/>
    </source>
</evidence>
<dbReference type="Gene3D" id="3.40.50.300">
    <property type="entry name" value="P-loop containing nucleotide triphosphate hydrolases"/>
    <property type="match status" value="1"/>
</dbReference>
<dbReference type="FunFam" id="3.40.50.300:FF:001100">
    <property type="entry name" value="intraflagellar transport protein 22 homolog"/>
    <property type="match status" value="1"/>
</dbReference>
<accession>T2M5X3</accession>
<dbReference type="PANTHER" id="PTHR24073">
    <property type="entry name" value="DRAB5-RELATED"/>
    <property type="match status" value="1"/>
</dbReference>
<dbReference type="GO" id="GO:0030990">
    <property type="term" value="C:intraciliary transport particle"/>
    <property type="evidence" value="ECO:0007669"/>
    <property type="project" value="UniProtKB-ARBA"/>
</dbReference>
<dbReference type="InterPro" id="IPR027417">
    <property type="entry name" value="P-loop_NTPase"/>
</dbReference>
<comment type="similarity">
    <text evidence="1">Belongs to the small GTPase superfamily. Rab family.</text>
</comment>